<feature type="region of interest" description="Disordered" evidence="1">
    <location>
        <begin position="73"/>
        <end position="92"/>
    </location>
</feature>
<protein>
    <submittedName>
        <fullName evidence="2">Uncharacterized protein</fullName>
    </submittedName>
</protein>
<evidence type="ECO:0000256" key="1">
    <source>
        <dbReference type="SAM" id="MobiDB-lite"/>
    </source>
</evidence>
<name>A0A3Q3B3H2_KRYMA</name>
<accession>A0A3Q3B3H2</accession>
<dbReference type="Proteomes" id="UP000264800">
    <property type="component" value="Unplaced"/>
</dbReference>
<organism evidence="2 3">
    <name type="scientific">Kryptolebias marmoratus</name>
    <name type="common">Mangrove killifish</name>
    <name type="synonym">Rivulus marmoratus</name>
    <dbReference type="NCBI Taxonomy" id="37003"/>
    <lineage>
        <taxon>Eukaryota</taxon>
        <taxon>Metazoa</taxon>
        <taxon>Chordata</taxon>
        <taxon>Craniata</taxon>
        <taxon>Vertebrata</taxon>
        <taxon>Euteleostomi</taxon>
        <taxon>Actinopterygii</taxon>
        <taxon>Neopterygii</taxon>
        <taxon>Teleostei</taxon>
        <taxon>Neoteleostei</taxon>
        <taxon>Acanthomorphata</taxon>
        <taxon>Ovalentaria</taxon>
        <taxon>Atherinomorphae</taxon>
        <taxon>Cyprinodontiformes</taxon>
        <taxon>Rivulidae</taxon>
        <taxon>Kryptolebias</taxon>
    </lineage>
</organism>
<reference evidence="2" key="2">
    <citation type="submission" date="2025-09" db="UniProtKB">
        <authorList>
            <consortium name="Ensembl"/>
        </authorList>
    </citation>
    <scope>IDENTIFICATION</scope>
</reference>
<proteinExistence type="predicted"/>
<dbReference type="AlphaFoldDB" id="A0A3Q3B3H2"/>
<evidence type="ECO:0000313" key="2">
    <source>
        <dbReference type="Ensembl" id="ENSKMAP00000023993.1"/>
    </source>
</evidence>
<reference evidence="2" key="1">
    <citation type="submission" date="2025-08" db="UniProtKB">
        <authorList>
            <consortium name="Ensembl"/>
        </authorList>
    </citation>
    <scope>IDENTIFICATION</scope>
</reference>
<sequence>PRTKTKKRICPKKERWSRHGQDELGEVRGVWRMVRVRHELMDVSGRGGRKTLELKRSSSISLPAAWITGVSHHTQAHHVDLAHPPPLLQQVG</sequence>
<evidence type="ECO:0000313" key="3">
    <source>
        <dbReference type="Proteomes" id="UP000264800"/>
    </source>
</evidence>
<dbReference type="Ensembl" id="ENSKMAT00000024297.1">
    <property type="protein sequence ID" value="ENSKMAP00000023993.1"/>
    <property type="gene ID" value="ENSKMAG00000017795.1"/>
</dbReference>
<feature type="compositionally biased region" description="Pro residues" evidence="1">
    <location>
        <begin position="83"/>
        <end position="92"/>
    </location>
</feature>
<keyword evidence="3" id="KW-1185">Reference proteome</keyword>